<dbReference type="InterPro" id="IPR036412">
    <property type="entry name" value="HAD-like_sf"/>
</dbReference>
<name>A0ABW6BI21_9SPHI</name>
<dbReference type="RefSeq" id="WP_320186106.1">
    <property type="nucleotide sequence ID" value="NZ_CP138332.1"/>
</dbReference>
<dbReference type="PANTHER" id="PTHR43434:SF1">
    <property type="entry name" value="PHOSPHOGLYCOLATE PHOSPHATASE"/>
    <property type="match status" value="1"/>
</dbReference>
<dbReference type="SFLD" id="SFLDG01129">
    <property type="entry name" value="C1.5:_HAD__Beta-PGM__Phosphata"/>
    <property type="match status" value="1"/>
</dbReference>
<reference evidence="6" key="1">
    <citation type="journal article" date="2019" name="Int. J. Syst. Evol. Microbiol.">
        <title>The Global Catalogue of Microorganisms (GCM) 10K type strain sequencing project: providing services to taxonomists for standard genome sequencing and annotation.</title>
        <authorList>
            <consortium name="The Broad Institute Genomics Platform"/>
            <consortium name="The Broad Institute Genome Sequencing Center for Infectious Disease"/>
            <person name="Wu L."/>
            <person name="Ma J."/>
        </authorList>
    </citation>
    <scope>NUCLEOTIDE SEQUENCE [LARGE SCALE GENOMIC DNA]</scope>
    <source>
        <strain evidence="6">KCTC 22814</strain>
    </source>
</reference>
<dbReference type="SFLD" id="SFLDS00003">
    <property type="entry name" value="Haloacid_Dehalogenase"/>
    <property type="match status" value="1"/>
</dbReference>
<dbReference type="SUPFAM" id="SSF56784">
    <property type="entry name" value="HAD-like"/>
    <property type="match status" value="1"/>
</dbReference>
<dbReference type="InterPro" id="IPR023198">
    <property type="entry name" value="PGP-like_dom2"/>
</dbReference>
<dbReference type="SFLD" id="SFLDG01135">
    <property type="entry name" value="C1.5.6:_HAD__Beta-PGM__Phospha"/>
    <property type="match status" value="1"/>
</dbReference>
<comment type="caution">
    <text evidence="5">The sequence shown here is derived from an EMBL/GenBank/DDBJ whole genome shotgun (WGS) entry which is preliminary data.</text>
</comment>
<dbReference type="EC" id="3.1.3.18" evidence="4"/>
<comment type="similarity">
    <text evidence="3">Belongs to the HAD-like hydrolase superfamily. CbbY/CbbZ/Gph/YieH family.</text>
</comment>
<dbReference type="NCBIfam" id="TIGR01549">
    <property type="entry name" value="HAD-SF-IA-v1"/>
    <property type="match status" value="1"/>
</dbReference>
<comment type="catalytic activity">
    <reaction evidence="1">
        <text>2-phosphoglycolate + H2O = glycolate + phosphate</text>
        <dbReference type="Rhea" id="RHEA:14369"/>
        <dbReference type="ChEBI" id="CHEBI:15377"/>
        <dbReference type="ChEBI" id="CHEBI:29805"/>
        <dbReference type="ChEBI" id="CHEBI:43474"/>
        <dbReference type="ChEBI" id="CHEBI:58033"/>
        <dbReference type="EC" id="3.1.3.18"/>
    </reaction>
</comment>
<accession>A0ABW6BI21</accession>
<dbReference type="Pfam" id="PF13419">
    <property type="entry name" value="HAD_2"/>
    <property type="match status" value="1"/>
</dbReference>
<evidence type="ECO:0000256" key="4">
    <source>
        <dbReference type="ARBA" id="ARBA00013078"/>
    </source>
</evidence>
<keyword evidence="5" id="KW-0378">Hydrolase</keyword>
<dbReference type="InterPro" id="IPR050155">
    <property type="entry name" value="HAD-like_hydrolase_sf"/>
</dbReference>
<dbReference type="InterPro" id="IPR041492">
    <property type="entry name" value="HAD_2"/>
</dbReference>
<gene>
    <name evidence="5" type="ORF">ACFS7Y_09075</name>
</gene>
<dbReference type="Gene3D" id="1.10.150.240">
    <property type="entry name" value="Putative phosphatase, domain 2"/>
    <property type="match status" value="1"/>
</dbReference>
<comment type="pathway">
    <text evidence="2">Organic acid metabolism; glycolate biosynthesis; glycolate from 2-phosphoglycolate: step 1/1.</text>
</comment>
<evidence type="ECO:0000313" key="6">
    <source>
        <dbReference type="Proteomes" id="UP001597525"/>
    </source>
</evidence>
<dbReference type="EMBL" id="JBHUPB010000006">
    <property type="protein sequence ID" value="MFD2967540.1"/>
    <property type="molecule type" value="Genomic_DNA"/>
</dbReference>
<organism evidence="5 6">
    <name type="scientific">Sphingobacterium bambusae</name>
    <dbReference type="NCBI Taxonomy" id="662858"/>
    <lineage>
        <taxon>Bacteria</taxon>
        <taxon>Pseudomonadati</taxon>
        <taxon>Bacteroidota</taxon>
        <taxon>Sphingobacteriia</taxon>
        <taxon>Sphingobacteriales</taxon>
        <taxon>Sphingobacteriaceae</taxon>
        <taxon>Sphingobacterium</taxon>
    </lineage>
</organism>
<evidence type="ECO:0000256" key="3">
    <source>
        <dbReference type="ARBA" id="ARBA00006171"/>
    </source>
</evidence>
<dbReference type="PANTHER" id="PTHR43434">
    <property type="entry name" value="PHOSPHOGLYCOLATE PHOSPHATASE"/>
    <property type="match status" value="1"/>
</dbReference>
<dbReference type="PRINTS" id="PR00413">
    <property type="entry name" value="HADHALOGNASE"/>
</dbReference>
<keyword evidence="6" id="KW-1185">Reference proteome</keyword>
<evidence type="ECO:0000256" key="1">
    <source>
        <dbReference type="ARBA" id="ARBA00000830"/>
    </source>
</evidence>
<sequence>MKLLIFDLDGTLIDTLQDLANCCNYALELHGFPSHETSAYKYFVGNGIHTLIERALPESQRQAAIIEKVKTDFVLYYEQHAQDHTKPYIGIPELLAALKEKGYLLSVASNKYHEATVPLVKHYFPNISFDLILGHRTGRAAKPDPDIVIDTLNTLSVASDNCFYVGDSSVDMITAVRAGVKAIGVTWGFRMEEELRENGADYIVHEPFQLLKII</sequence>
<dbReference type="Gene3D" id="3.40.50.1000">
    <property type="entry name" value="HAD superfamily/HAD-like"/>
    <property type="match status" value="1"/>
</dbReference>
<dbReference type="InterPro" id="IPR006439">
    <property type="entry name" value="HAD-SF_hydro_IA"/>
</dbReference>
<dbReference type="Proteomes" id="UP001597525">
    <property type="component" value="Unassembled WGS sequence"/>
</dbReference>
<proteinExistence type="inferred from homology"/>
<evidence type="ECO:0000256" key="2">
    <source>
        <dbReference type="ARBA" id="ARBA00004818"/>
    </source>
</evidence>
<dbReference type="InterPro" id="IPR023214">
    <property type="entry name" value="HAD_sf"/>
</dbReference>
<evidence type="ECO:0000313" key="5">
    <source>
        <dbReference type="EMBL" id="MFD2967540.1"/>
    </source>
</evidence>
<protein>
    <recommendedName>
        <fullName evidence="4">phosphoglycolate phosphatase</fullName>
        <ecNumber evidence="4">3.1.3.18</ecNumber>
    </recommendedName>
</protein>
<dbReference type="GO" id="GO:0016787">
    <property type="term" value="F:hydrolase activity"/>
    <property type="evidence" value="ECO:0007669"/>
    <property type="project" value="UniProtKB-KW"/>
</dbReference>